<comment type="similarity">
    <text evidence="1">Belongs to the glycosyl hydrolase 2 family.</text>
</comment>
<dbReference type="Pfam" id="PF16355">
    <property type="entry name" value="DUF4982"/>
    <property type="match status" value="1"/>
</dbReference>
<keyword evidence="3" id="KW-0326">Glycosidase</keyword>
<dbReference type="InterPro" id="IPR051913">
    <property type="entry name" value="GH2_Domain-Containing"/>
</dbReference>
<dbReference type="SUPFAM" id="SSF51445">
    <property type="entry name" value="(Trans)glycosidases"/>
    <property type="match status" value="1"/>
</dbReference>
<dbReference type="InterPro" id="IPR006103">
    <property type="entry name" value="Glyco_hydro_2_cat"/>
</dbReference>
<dbReference type="SUPFAM" id="SSF49303">
    <property type="entry name" value="beta-Galactosidase/glucuronidase domain"/>
    <property type="match status" value="1"/>
</dbReference>
<dbReference type="InterPro" id="IPR017853">
    <property type="entry name" value="GH"/>
</dbReference>
<evidence type="ECO:0000256" key="2">
    <source>
        <dbReference type="ARBA" id="ARBA00022801"/>
    </source>
</evidence>
<dbReference type="PRINTS" id="PR00132">
    <property type="entry name" value="GLHYDRLASE2"/>
</dbReference>
<dbReference type="InterPro" id="IPR013783">
    <property type="entry name" value="Ig-like_fold"/>
</dbReference>
<evidence type="ECO:0000259" key="5">
    <source>
        <dbReference type="Pfam" id="PF02836"/>
    </source>
</evidence>
<dbReference type="InterPro" id="IPR040605">
    <property type="entry name" value="Glyco_hydro2_dom5"/>
</dbReference>
<keyword evidence="10" id="KW-1185">Reference proteome</keyword>
<dbReference type="RefSeq" id="WP_144073055.1">
    <property type="nucleotide sequence ID" value="NZ_CP076128.1"/>
</dbReference>
<dbReference type="PANTHER" id="PTHR42732:SF1">
    <property type="entry name" value="BETA-MANNOSIDASE"/>
    <property type="match status" value="1"/>
</dbReference>
<evidence type="ECO:0000259" key="7">
    <source>
        <dbReference type="Pfam" id="PF16355"/>
    </source>
</evidence>
<feature type="domain" description="Glycosyl hydrolases family 2 sugar binding" evidence="6">
    <location>
        <begin position="27"/>
        <end position="187"/>
    </location>
</feature>
<keyword evidence="2" id="KW-0378">Hydrolase</keyword>
<dbReference type="Pfam" id="PF02836">
    <property type="entry name" value="Glyco_hydro_2_C"/>
    <property type="match status" value="1"/>
</dbReference>
<accession>A0ABX8GQR3</accession>
<dbReference type="PANTHER" id="PTHR42732">
    <property type="entry name" value="BETA-GALACTOSIDASE"/>
    <property type="match status" value="1"/>
</dbReference>
<evidence type="ECO:0000313" key="10">
    <source>
        <dbReference type="Proteomes" id="UP000682802"/>
    </source>
</evidence>
<name>A0ABX8GQR3_9BACT</name>
<proteinExistence type="inferred from homology"/>
<dbReference type="InterPro" id="IPR006104">
    <property type="entry name" value="Glyco_hydro_2_N"/>
</dbReference>
<dbReference type="EMBL" id="CP076128">
    <property type="protein sequence ID" value="QWG05607.1"/>
    <property type="molecule type" value="Genomic_DNA"/>
</dbReference>
<dbReference type="Gene3D" id="3.20.20.80">
    <property type="entry name" value="Glycosidases"/>
    <property type="match status" value="1"/>
</dbReference>
<sequence length="804" mass="91241">MNNKLILLLLLISNITYGQRTETLLKNNWKFSKGDFEEAIEVDFDDSAWESISIPHDWAIKGPFNKENDIQRVKILQDGEKKATEKSGRTGALPYMGTAWYRLKFNVSNQSLDKKVILHFDGAMSEAKVYINGKFVGEHPYGYAYFYFDIGEFITEGENTLSVRLHNEPKSSRWYPGAGIYRNVKLIVKNKDAVERWGTTISTPFADQENAKVIVSTKTIGAVDKVVNEIVTLEGKSVSKTESSDKFGSTFETILAVPQPKLWSPETPNLYRLITTTYKDGVATDQIKKTFGIRTISYTSEKGFELNGKQRKFKGVCLHHDLGPIGIAINRSALKRQLVLMKEMGADAIRTAHNMPSIEQLELCDELGLMVIAESFDEWKKPKVKNGYNRFFDDWAKIDVENLVRATKNHPSIIMWSAGNEVPDQWGTAGVKRAKWLQDIFHKEDPTRPVTVGMDQVKAVMENGFGAILDIPGLNYRTHLYEEAFEVFPQGFVLGSETASTVSSRGVYKFPVEEFKKKKYPDFQSSSYDLEACPWSNIPEDDFILQDDKPWVLGEFVWTGFDYLGEPSPYNEEWPSRSSYFGICDLAGIPKDRFYLYKSRWNTNEETLHILPHWNWEGREGEITPVFVYTNYDKAELFINGKSQGIRIKDKTTRLDRYRLRWMDVKYEPGTVKVVAYDKNDKIVAEQEIRTAGKPHHLKLEADRSEITANGEDISFVTVSVVDKNGIECPTANIPLIFSVKGAADFRAVCNGDATSLEMFHLPKMKTFNGKLVVLVEAKNTKGSATLTVKGKGLKSNQINLKVQ</sequence>
<gene>
    <name evidence="9" type="ORF">KM029_09445</name>
</gene>
<dbReference type="InterPro" id="IPR006101">
    <property type="entry name" value="Glyco_hydro_2"/>
</dbReference>
<dbReference type="Gene3D" id="2.60.40.10">
    <property type="entry name" value="Immunoglobulins"/>
    <property type="match status" value="3"/>
</dbReference>
<dbReference type="Pfam" id="PF18565">
    <property type="entry name" value="Glyco_hydro2_C5"/>
    <property type="match status" value="1"/>
</dbReference>
<dbReference type="InterPro" id="IPR036156">
    <property type="entry name" value="Beta-gal/glucu_dom_sf"/>
</dbReference>
<reference evidence="9 10" key="1">
    <citation type="submission" date="2021-05" db="EMBL/GenBank/DDBJ databases">
        <title>Comparative genomic studies on the polysaccharide-degrading batcterial strains of the Flammeovirga genus.</title>
        <authorList>
            <person name="Zewei F."/>
            <person name="Zheng Z."/>
            <person name="Yu L."/>
            <person name="Ruyue G."/>
            <person name="Yanhong M."/>
            <person name="Yuanyuan C."/>
            <person name="Jingyan G."/>
            <person name="Wenjun H."/>
        </authorList>
    </citation>
    <scope>NUCLEOTIDE SEQUENCE [LARGE SCALE GENOMIC DNA]</scope>
    <source>
        <strain evidence="9 10">YS10</strain>
    </source>
</reference>
<evidence type="ECO:0000256" key="1">
    <source>
        <dbReference type="ARBA" id="ARBA00007401"/>
    </source>
</evidence>
<dbReference type="InterPro" id="IPR006102">
    <property type="entry name" value="Ig-like_GH2"/>
</dbReference>
<dbReference type="Gene3D" id="2.60.120.260">
    <property type="entry name" value="Galactose-binding domain-like"/>
    <property type="match status" value="1"/>
</dbReference>
<feature type="domain" description="Glycoside hydrolase family 2" evidence="8">
    <location>
        <begin position="698"/>
        <end position="799"/>
    </location>
</feature>
<evidence type="ECO:0000256" key="3">
    <source>
        <dbReference type="ARBA" id="ARBA00023295"/>
    </source>
</evidence>
<protein>
    <submittedName>
        <fullName evidence="9">DUF4982 domain-containing protein</fullName>
    </submittedName>
</protein>
<evidence type="ECO:0000259" key="4">
    <source>
        <dbReference type="Pfam" id="PF00703"/>
    </source>
</evidence>
<evidence type="ECO:0000259" key="6">
    <source>
        <dbReference type="Pfam" id="PF02837"/>
    </source>
</evidence>
<feature type="domain" description="Glycoside hydrolase family 2 immunoglobulin-like beta-sandwich" evidence="4">
    <location>
        <begin position="225"/>
        <end position="294"/>
    </location>
</feature>
<feature type="domain" description="DUF4982" evidence="7">
    <location>
        <begin position="621"/>
        <end position="685"/>
    </location>
</feature>
<feature type="domain" description="Glycoside hydrolase family 2 catalytic" evidence="5">
    <location>
        <begin position="302"/>
        <end position="516"/>
    </location>
</feature>
<dbReference type="Pfam" id="PF00703">
    <property type="entry name" value="Glyco_hydro_2"/>
    <property type="match status" value="1"/>
</dbReference>
<dbReference type="InterPro" id="IPR032311">
    <property type="entry name" value="DUF4982"/>
</dbReference>
<dbReference type="SUPFAM" id="SSF49785">
    <property type="entry name" value="Galactose-binding domain-like"/>
    <property type="match status" value="1"/>
</dbReference>
<dbReference type="InterPro" id="IPR008979">
    <property type="entry name" value="Galactose-bd-like_sf"/>
</dbReference>
<organism evidence="9 10">
    <name type="scientific">Flammeovirga kamogawensis</name>
    <dbReference type="NCBI Taxonomy" id="373891"/>
    <lineage>
        <taxon>Bacteria</taxon>
        <taxon>Pseudomonadati</taxon>
        <taxon>Bacteroidota</taxon>
        <taxon>Cytophagia</taxon>
        <taxon>Cytophagales</taxon>
        <taxon>Flammeovirgaceae</taxon>
        <taxon>Flammeovirga</taxon>
    </lineage>
</organism>
<evidence type="ECO:0000259" key="8">
    <source>
        <dbReference type="Pfam" id="PF18565"/>
    </source>
</evidence>
<dbReference type="Pfam" id="PF02837">
    <property type="entry name" value="Glyco_hydro_2_N"/>
    <property type="match status" value="1"/>
</dbReference>
<dbReference type="Proteomes" id="UP000682802">
    <property type="component" value="Chromosome 1"/>
</dbReference>
<evidence type="ECO:0000313" key="9">
    <source>
        <dbReference type="EMBL" id="QWG05607.1"/>
    </source>
</evidence>